<dbReference type="InterPro" id="IPR032675">
    <property type="entry name" value="LRR_dom_sf"/>
</dbReference>
<dbReference type="OrthoDB" id="3128006at2759"/>
<accession>A0A0C2YET9</accession>
<evidence type="ECO:0000256" key="1">
    <source>
        <dbReference type="SAM" id="MobiDB-lite"/>
    </source>
</evidence>
<dbReference type="Proteomes" id="UP000053424">
    <property type="component" value="Unassembled WGS sequence"/>
</dbReference>
<name>A0A0C2YET9_HEBCY</name>
<evidence type="ECO:0000313" key="2">
    <source>
        <dbReference type="EMBL" id="KIM39557.1"/>
    </source>
</evidence>
<protein>
    <recommendedName>
        <fullName evidence="4">F-box domain-containing protein</fullName>
    </recommendedName>
</protein>
<reference evidence="3" key="2">
    <citation type="submission" date="2015-01" db="EMBL/GenBank/DDBJ databases">
        <title>Evolutionary Origins and Diversification of the Mycorrhizal Mutualists.</title>
        <authorList>
            <consortium name="DOE Joint Genome Institute"/>
            <consortium name="Mycorrhizal Genomics Consortium"/>
            <person name="Kohler A."/>
            <person name="Kuo A."/>
            <person name="Nagy L.G."/>
            <person name="Floudas D."/>
            <person name="Copeland A."/>
            <person name="Barry K.W."/>
            <person name="Cichocki N."/>
            <person name="Veneault-Fourrey C."/>
            <person name="LaButti K."/>
            <person name="Lindquist E.A."/>
            <person name="Lipzen A."/>
            <person name="Lundell T."/>
            <person name="Morin E."/>
            <person name="Murat C."/>
            <person name="Riley R."/>
            <person name="Ohm R."/>
            <person name="Sun H."/>
            <person name="Tunlid A."/>
            <person name="Henrissat B."/>
            <person name="Grigoriev I.V."/>
            <person name="Hibbett D.S."/>
            <person name="Martin F."/>
        </authorList>
    </citation>
    <scope>NUCLEOTIDE SEQUENCE [LARGE SCALE GENOMIC DNA]</scope>
    <source>
        <strain evidence="3">h7</strain>
    </source>
</reference>
<sequence length="573" mass="65277">MLGFPVTESGADSSTPPLPTLSYGEEKPVPYASRPRRNLRYPDPTSTSFQLRFTPQPSKTYRDIPNELWYLAFEFLVPSDITRPTHHILVQVKGVCRLWREIARRLIWEARKSLVASPRLFDSPPDDFPRHFPREIQLWLEERLAHAGCKQDTQCESTSGATSELRLVAFHLDNRYHPDQNLAKFFVSALSMCVHADITIDHFSSFSTPFPSFDAHGNRSLPAIPLRQFSFSSVDLGIRDTLPQQFNFPWYSLRRELPWSQLTDITLDCVLSYDDALAVLSATENLGRAELGRLSSPGLSERGSSATINVISTLHTLKINTCIDLRPLLSRLHLPALEDLQLAVYLDSISNAPTNHILNPILNVPWYYLKRLSLQSALTNRRCDLNGILRHCQRLEQLRWEGDRSEFNHLPFGALRQLQELIFTSDPAGHRHVFDNIRLFPDITKLSLSHYHALLVGDANLPNLLHLTISGPITLVLLFQILRSRTQRLLSGDFHLSTMTQFCPPSVRCEVLQILKLTLVDSSFFPWEKLHAPQLKTLEMNLRDGPGVQSSVRREMEGFRSVHIDTIISISSK</sequence>
<keyword evidence="3" id="KW-1185">Reference proteome</keyword>
<reference evidence="2 3" key="1">
    <citation type="submission" date="2014-04" db="EMBL/GenBank/DDBJ databases">
        <authorList>
            <consortium name="DOE Joint Genome Institute"/>
            <person name="Kuo A."/>
            <person name="Gay G."/>
            <person name="Dore J."/>
            <person name="Kohler A."/>
            <person name="Nagy L.G."/>
            <person name="Floudas D."/>
            <person name="Copeland A."/>
            <person name="Barry K.W."/>
            <person name="Cichocki N."/>
            <person name="Veneault-Fourrey C."/>
            <person name="LaButti K."/>
            <person name="Lindquist E.A."/>
            <person name="Lipzen A."/>
            <person name="Lundell T."/>
            <person name="Morin E."/>
            <person name="Murat C."/>
            <person name="Sun H."/>
            <person name="Tunlid A."/>
            <person name="Henrissat B."/>
            <person name="Grigoriev I.V."/>
            <person name="Hibbett D.S."/>
            <person name="Martin F."/>
            <person name="Nordberg H.P."/>
            <person name="Cantor M.N."/>
            <person name="Hua S.X."/>
        </authorList>
    </citation>
    <scope>NUCLEOTIDE SEQUENCE [LARGE SCALE GENOMIC DNA]</scope>
    <source>
        <strain evidence="3">h7</strain>
    </source>
</reference>
<dbReference type="EMBL" id="KN831785">
    <property type="protein sequence ID" value="KIM39557.1"/>
    <property type="molecule type" value="Genomic_DNA"/>
</dbReference>
<gene>
    <name evidence="2" type="ORF">M413DRAFT_193013</name>
</gene>
<organism evidence="2 3">
    <name type="scientific">Hebeloma cylindrosporum</name>
    <dbReference type="NCBI Taxonomy" id="76867"/>
    <lineage>
        <taxon>Eukaryota</taxon>
        <taxon>Fungi</taxon>
        <taxon>Dikarya</taxon>
        <taxon>Basidiomycota</taxon>
        <taxon>Agaricomycotina</taxon>
        <taxon>Agaricomycetes</taxon>
        <taxon>Agaricomycetidae</taxon>
        <taxon>Agaricales</taxon>
        <taxon>Agaricineae</taxon>
        <taxon>Hymenogastraceae</taxon>
        <taxon>Hebeloma</taxon>
    </lineage>
</organism>
<dbReference type="HOGENOM" id="CLU_475705_0_0_1"/>
<evidence type="ECO:0008006" key="4">
    <source>
        <dbReference type="Google" id="ProtNLM"/>
    </source>
</evidence>
<proteinExistence type="predicted"/>
<feature type="region of interest" description="Disordered" evidence="1">
    <location>
        <begin position="1"/>
        <end position="43"/>
    </location>
</feature>
<dbReference type="AlphaFoldDB" id="A0A0C2YET9"/>
<evidence type="ECO:0000313" key="3">
    <source>
        <dbReference type="Proteomes" id="UP000053424"/>
    </source>
</evidence>
<dbReference type="Gene3D" id="3.80.10.10">
    <property type="entry name" value="Ribonuclease Inhibitor"/>
    <property type="match status" value="1"/>
</dbReference>